<evidence type="ECO:0000313" key="3">
    <source>
        <dbReference type="Proteomes" id="UP001055247"/>
    </source>
</evidence>
<dbReference type="AlphaFoldDB" id="A0AAV4ZJ20"/>
<evidence type="ECO:0000256" key="1">
    <source>
        <dbReference type="SAM" id="MobiDB-lite"/>
    </source>
</evidence>
<gene>
    <name evidence="2" type="ORF">BHAOGJBA_1670</name>
</gene>
<keyword evidence="3" id="KW-1185">Reference proteome</keyword>
<accession>A0AAV4ZJ20</accession>
<dbReference type="RefSeq" id="WP_066926184.1">
    <property type="nucleotide sequence ID" value="NZ_BPQO01000006.1"/>
</dbReference>
<name>A0AAV4ZJ20_9HYPH</name>
<protein>
    <recommendedName>
        <fullName evidence="4">Peptidoglycan-binding protein</fullName>
    </recommendedName>
</protein>
<reference evidence="2" key="1">
    <citation type="journal article" date="2016" name="Front. Microbiol.">
        <title>Genome Sequence of the Piezophilic, Mesophilic Sulfate-Reducing Bacterium Desulfovibrio indicus J2T.</title>
        <authorList>
            <person name="Cao J."/>
            <person name="Maignien L."/>
            <person name="Shao Z."/>
            <person name="Alain K."/>
            <person name="Jebbar M."/>
        </authorList>
    </citation>
    <scope>NUCLEOTIDE SEQUENCE</scope>
    <source>
        <strain evidence="2">DSM 16372</strain>
    </source>
</reference>
<evidence type="ECO:0000313" key="2">
    <source>
        <dbReference type="EMBL" id="GJD88157.1"/>
    </source>
</evidence>
<proteinExistence type="predicted"/>
<reference evidence="2" key="2">
    <citation type="submission" date="2021-08" db="EMBL/GenBank/DDBJ databases">
        <authorList>
            <person name="Tani A."/>
            <person name="Ola A."/>
            <person name="Ogura Y."/>
            <person name="Katsura K."/>
            <person name="Hayashi T."/>
        </authorList>
    </citation>
    <scope>NUCLEOTIDE SEQUENCE</scope>
    <source>
        <strain evidence="2">DSM 16372</strain>
    </source>
</reference>
<evidence type="ECO:0008006" key="4">
    <source>
        <dbReference type="Google" id="ProtNLM"/>
    </source>
</evidence>
<sequence length="73" mass="8061">MTLPWWATAVLTLIAKIFNQWLANKRAEVAMRDLGAATARVDGLRKAERQEQKARAAGAAAAEAQDDPRDLRD</sequence>
<organism evidence="2 3">
    <name type="scientific">Methylobacterium hispanicum</name>
    <dbReference type="NCBI Taxonomy" id="270350"/>
    <lineage>
        <taxon>Bacteria</taxon>
        <taxon>Pseudomonadati</taxon>
        <taxon>Pseudomonadota</taxon>
        <taxon>Alphaproteobacteria</taxon>
        <taxon>Hyphomicrobiales</taxon>
        <taxon>Methylobacteriaceae</taxon>
        <taxon>Methylobacterium</taxon>
    </lineage>
</organism>
<feature type="compositionally biased region" description="Basic and acidic residues" evidence="1">
    <location>
        <begin position="45"/>
        <end position="54"/>
    </location>
</feature>
<feature type="region of interest" description="Disordered" evidence="1">
    <location>
        <begin position="45"/>
        <end position="73"/>
    </location>
</feature>
<comment type="caution">
    <text evidence="2">The sequence shown here is derived from an EMBL/GenBank/DDBJ whole genome shotgun (WGS) entry which is preliminary data.</text>
</comment>
<dbReference type="Proteomes" id="UP001055247">
    <property type="component" value="Unassembled WGS sequence"/>
</dbReference>
<dbReference type="EMBL" id="BPQO01000006">
    <property type="protein sequence ID" value="GJD88157.1"/>
    <property type="molecule type" value="Genomic_DNA"/>
</dbReference>